<comment type="pathway">
    <text evidence="1">Cofactor biosynthesis; molybdopterin biosynthesis.</text>
</comment>
<dbReference type="EC" id="2.7.7.80" evidence="9"/>
<dbReference type="Pfam" id="PF00899">
    <property type="entry name" value="ThiF"/>
    <property type="match status" value="1"/>
</dbReference>
<dbReference type="Pfam" id="PF00581">
    <property type="entry name" value="Rhodanese"/>
    <property type="match status" value="1"/>
</dbReference>
<dbReference type="InterPro" id="IPR045886">
    <property type="entry name" value="ThiF/MoeB/HesA"/>
</dbReference>
<protein>
    <recommendedName>
        <fullName evidence="10">Molybdopterin-synthase adenylyltransferase</fullName>
        <ecNumber evidence="9">2.7.7.80</ecNumber>
    </recommendedName>
    <alternativeName>
        <fullName evidence="13">MoaD protein adenylase</fullName>
    </alternativeName>
    <alternativeName>
        <fullName evidence="11">Molybdopterin-converting factor subunit 1 adenylase</fullName>
    </alternativeName>
    <alternativeName>
        <fullName evidence="12">Sulfur carrier protein MoaD adenylyltransferase</fullName>
    </alternativeName>
</protein>
<name>A0A619I3I3_SALER</name>
<dbReference type="CDD" id="cd00757">
    <property type="entry name" value="ThiF_MoeB_HesA_family"/>
    <property type="match status" value="1"/>
</dbReference>
<comment type="caution">
    <text evidence="15">The sequence shown here is derived from an EMBL/GenBank/DDBJ whole genome shotgun (WGS) entry which is preliminary data.</text>
</comment>
<evidence type="ECO:0000256" key="11">
    <source>
        <dbReference type="ARBA" id="ARBA00075110"/>
    </source>
</evidence>
<evidence type="ECO:0000313" key="15">
    <source>
        <dbReference type="EMBL" id="ECX6661801.1"/>
    </source>
</evidence>
<organism evidence="15">
    <name type="scientific">Salmonella enterica</name>
    <name type="common">Salmonella choleraesuis</name>
    <dbReference type="NCBI Taxonomy" id="28901"/>
    <lineage>
        <taxon>Bacteria</taxon>
        <taxon>Pseudomonadati</taxon>
        <taxon>Pseudomonadota</taxon>
        <taxon>Gammaproteobacteria</taxon>
        <taxon>Enterobacterales</taxon>
        <taxon>Enterobacteriaceae</taxon>
        <taxon>Salmonella</taxon>
    </lineage>
</organism>
<evidence type="ECO:0000256" key="12">
    <source>
        <dbReference type="ARBA" id="ARBA00075328"/>
    </source>
</evidence>
<feature type="domain" description="Rhodanese" evidence="14">
    <location>
        <begin position="297"/>
        <end position="387"/>
    </location>
</feature>
<dbReference type="SUPFAM" id="SSF69572">
    <property type="entry name" value="Activating enzymes of the ubiquitin-like proteins"/>
    <property type="match status" value="1"/>
</dbReference>
<comment type="similarity">
    <text evidence="2">Belongs to the HesA/MoeB/ThiF family.</text>
</comment>
<evidence type="ECO:0000256" key="5">
    <source>
        <dbReference type="ARBA" id="ARBA00022840"/>
    </source>
</evidence>
<evidence type="ECO:0000259" key="14">
    <source>
        <dbReference type="PROSITE" id="PS50206"/>
    </source>
</evidence>
<dbReference type="InterPro" id="IPR001763">
    <property type="entry name" value="Rhodanese-like_dom"/>
</dbReference>
<evidence type="ECO:0000256" key="1">
    <source>
        <dbReference type="ARBA" id="ARBA00005046"/>
    </source>
</evidence>
<dbReference type="Gene3D" id="3.40.50.720">
    <property type="entry name" value="NAD(P)-binding Rossmann-like Domain"/>
    <property type="match status" value="1"/>
</dbReference>
<dbReference type="PANTHER" id="PTHR10953:SF102">
    <property type="entry name" value="ADENYLYLTRANSFERASE AND SULFURTRANSFERASE MOCS3"/>
    <property type="match status" value="1"/>
</dbReference>
<dbReference type="CDD" id="cd00158">
    <property type="entry name" value="RHOD"/>
    <property type="match status" value="1"/>
</dbReference>
<dbReference type="InterPro" id="IPR000594">
    <property type="entry name" value="ThiF_NAD_FAD-bd"/>
</dbReference>
<dbReference type="AlphaFoldDB" id="A0A619I3I3"/>
<dbReference type="PROSITE" id="PS50206">
    <property type="entry name" value="RHODANESE_3"/>
    <property type="match status" value="1"/>
</dbReference>
<dbReference type="InterPro" id="IPR035985">
    <property type="entry name" value="Ubiquitin-activating_enz"/>
</dbReference>
<dbReference type="EMBL" id="AALAOU010000022">
    <property type="protein sequence ID" value="ECX6661801.1"/>
    <property type="molecule type" value="Genomic_DNA"/>
</dbReference>
<gene>
    <name evidence="15" type="primary">moeB</name>
    <name evidence="15" type="ORF">F6X26_23080</name>
</gene>
<comment type="function">
    <text evidence="7">Catalyzes the adenylation by ATP of the carboxyl group of the C-terminal glycine of sulfur carrier protein MoaD.</text>
</comment>
<dbReference type="GO" id="GO:0008146">
    <property type="term" value="F:sulfotransferase activity"/>
    <property type="evidence" value="ECO:0007669"/>
    <property type="project" value="TreeGrafter"/>
</dbReference>
<dbReference type="FunFam" id="3.40.50.720:FF:000033">
    <property type="entry name" value="Adenylyltransferase and sulfurtransferase MOCS3"/>
    <property type="match status" value="1"/>
</dbReference>
<dbReference type="SUPFAM" id="SSF52821">
    <property type="entry name" value="Rhodanese/Cell cycle control phosphatase"/>
    <property type="match status" value="1"/>
</dbReference>
<evidence type="ECO:0000256" key="6">
    <source>
        <dbReference type="ARBA" id="ARBA00052218"/>
    </source>
</evidence>
<keyword evidence="4" id="KW-0547">Nucleotide-binding</keyword>
<dbReference type="GO" id="GO:0005524">
    <property type="term" value="F:ATP binding"/>
    <property type="evidence" value="ECO:0007669"/>
    <property type="project" value="UniProtKB-KW"/>
</dbReference>
<evidence type="ECO:0000256" key="13">
    <source>
        <dbReference type="ARBA" id="ARBA00078531"/>
    </source>
</evidence>
<keyword evidence="5" id="KW-0067">ATP-binding</keyword>
<comment type="catalytic activity">
    <reaction evidence="6">
        <text>[molybdopterin-synthase sulfur-carrier protein]-C-terminal Gly-Gly + ATP + H(+) = [molybdopterin-synthase sulfur-carrier protein]-C-terminal Gly-Gly-AMP + diphosphate</text>
        <dbReference type="Rhea" id="RHEA:43616"/>
        <dbReference type="Rhea" id="RHEA-COMP:12159"/>
        <dbReference type="Rhea" id="RHEA-COMP:12202"/>
        <dbReference type="ChEBI" id="CHEBI:15378"/>
        <dbReference type="ChEBI" id="CHEBI:30616"/>
        <dbReference type="ChEBI" id="CHEBI:33019"/>
        <dbReference type="ChEBI" id="CHEBI:90618"/>
        <dbReference type="ChEBI" id="CHEBI:90778"/>
        <dbReference type="EC" id="2.7.7.80"/>
    </reaction>
</comment>
<dbReference type="GO" id="GO:0008641">
    <property type="term" value="F:ubiquitin-like modifier activating enzyme activity"/>
    <property type="evidence" value="ECO:0007669"/>
    <property type="project" value="InterPro"/>
</dbReference>
<evidence type="ECO:0000256" key="7">
    <source>
        <dbReference type="ARBA" id="ARBA00055169"/>
    </source>
</evidence>
<sequence length="389" mass="42785">MKLPPLVLPSDSLSRDEITRYSRHLLIPDVGMEGQLRLKNSRVLVIGAGGLGSPVLLYLAAAGVGVIGIIDFDRVDDSNLQRQVIHNITTIGQLKVDSAKATLQRLNSFVTVNTYAEQLNPESAVALFSEYDLVIDCTDNFSSRYLINDACVIAEKPYVYGAVFALEGQVSVFWENAPDGVGVNYRDLYPEPPPPEMAPSCAIGGILGVICVSIGAVMVTEAIKLLIGLGDSLLGRLLIFDALEMTYKQKSIRKLPKHQSITTLVDYQALCGLRGNEVDNADCDPCFITPQQLCDLEDSDAVLIDIREKTEWDIVRIPAAIHMPKTPYLAQHIKARYGDCRSLVLYCKDGSRSDVLLAELQQLGVKPVQQLQGGIIRWIREIDPSQPTY</sequence>
<dbReference type="GO" id="GO:0005829">
    <property type="term" value="C:cytosol"/>
    <property type="evidence" value="ECO:0007669"/>
    <property type="project" value="TreeGrafter"/>
</dbReference>
<dbReference type="Gene3D" id="3.40.250.10">
    <property type="entry name" value="Rhodanese-like domain"/>
    <property type="match status" value="1"/>
</dbReference>
<dbReference type="GO" id="GO:0061605">
    <property type="term" value="F:molybdopterin-synthase adenylyltransferase activity"/>
    <property type="evidence" value="ECO:0007669"/>
    <property type="project" value="UniProtKB-EC"/>
</dbReference>
<dbReference type="InterPro" id="IPR036873">
    <property type="entry name" value="Rhodanese-like_dom_sf"/>
</dbReference>
<evidence type="ECO:0000256" key="10">
    <source>
        <dbReference type="ARBA" id="ARBA00073635"/>
    </source>
</evidence>
<keyword evidence="3 15" id="KW-0808">Transferase</keyword>
<keyword evidence="15" id="KW-0548">Nucleotidyltransferase</keyword>
<proteinExistence type="inferred from homology"/>
<evidence type="ECO:0000256" key="9">
    <source>
        <dbReference type="ARBA" id="ARBA00066884"/>
    </source>
</evidence>
<evidence type="ECO:0000256" key="2">
    <source>
        <dbReference type="ARBA" id="ARBA00009919"/>
    </source>
</evidence>
<evidence type="ECO:0000256" key="8">
    <source>
        <dbReference type="ARBA" id="ARBA00063809"/>
    </source>
</evidence>
<dbReference type="GO" id="GO:0004792">
    <property type="term" value="F:thiosulfate-cyanide sulfurtransferase activity"/>
    <property type="evidence" value="ECO:0007669"/>
    <property type="project" value="TreeGrafter"/>
</dbReference>
<evidence type="ECO:0000256" key="3">
    <source>
        <dbReference type="ARBA" id="ARBA00022679"/>
    </source>
</evidence>
<accession>A0A619I3I3</accession>
<comment type="subunit">
    <text evidence="8">Homodimer. Forms a stable heterotetrameric complex of 2 MoeB and 2 MoaD during adenylation of MoaD.</text>
</comment>
<dbReference type="SMART" id="SM00450">
    <property type="entry name" value="RHOD"/>
    <property type="match status" value="1"/>
</dbReference>
<reference evidence="15" key="1">
    <citation type="submission" date="2019-09" db="EMBL/GenBank/DDBJ databases">
        <authorList>
            <consortium name="PulseNet: The National Subtyping Network for Foodborne Disease Surveillance"/>
            <person name="Tarr C.L."/>
            <person name="Trees E."/>
            <person name="Katz L.S."/>
            <person name="Carleton-Romer H.A."/>
            <person name="Stroika S."/>
            <person name="Kucerova Z."/>
            <person name="Roache K.F."/>
            <person name="Sabol A.L."/>
            <person name="Besser J."/>
            <person name="Gerner-Smidt P."/>
        </authorList>
    </citation>
    <scope>NUCLEOTIDE SEQUENCE</scope>
    <source>
        <strain evidence="15">PNUSAS101199</strain>
    </source>
</reference>
<dbReference type="NCBIfam" id="NF004281">
    <property type="entry name" value="PRK05690.1"/>
    <property type="match status" value="1"/>
</dbReference>
<evidence type="ECO:0000256" key="4">
    <source>
        <dbReference type="ARBA" id="ARBA00022741"/>
    </source>
</evidence>
<dbReference type="PANTHER" id="PTHR10953">
    <property type="entry name" value="UBIQUITIN-ACTIVATING ENZYME E1"/>
    <property type="match status" value="1"/>
</dbReference>